<protein>
    <submittedName>
        <fullName evidence="9">ABC transporter permease</fullName>
    </submittedName>
</protein>
<dbReference type="AlphaFoldDB" id="A0A9Y2I978"/>
<evidence type="ECO:0000259" key="8">
    <source>
        <dbReference type="PROSITE" id="PS50928"/>
    </source>
</evidence>
<feature type="transmembrane region" description="Helical" evidence="7">
    <location>
        <begin position="100"/>
        <end position="124"/>
    </location>
</feature>
<dbReference type="EMBL" id="CP127294">
    <property type="protein sequence ID" value="WIX75629.1"/>
    <property type="molecule type" value="Genomic_DNA"/>
</dbReference>
<organism evidence="9 10">
    <name type="scientific">Amycolatopsis carbonis</name>
    <dbReference type="NCBI Taxonomy" id="715471"/>
    <lineage>
        <taxon>Bacteria</taxon>
        <taxon>Bacillati</taxon>
        <taxon>Actinomycetota</taxon>
        <taxon>Actinomycetes</taxon>
        <taxon>Pseudonocardiales</taxon>
        <taxon>Pseudonocardiaceae</taxon>
        <taxon>Amycolatopsis</taxon>
    </lineage>
</organism>
<evidence type="ECO:0000256" key="6">
    <source>
        <dbReference type="ARBA" id="ARBA00023136"/>
    </source>
</evidence>
<accession>A0A9Y2I978</accession>
<dbReference type="InterPro" id="IPR050366">
    <property type="entry name" value="BP-dependent_transpt_permease"/>
</dbReference>
<dbReference type="KEGG" id="acab:QRX50_29515"/>
<dbReference type="Gene3D" id="1.10.3720.10">
    <property type="entry name" value="MetI-like"/>
    <property type="match status" value="1"/>
</dbReference>
<reference evidence="9 10" key="1">
    <citation type="submission" date="2023-06" db="EMBL/GenBank/DDBJ databases">
        <authorList>
            <person name="Oyuntsetseg B."/>
            <person name="Kim S.B."/>
        </authorList>
    </citation>
    <scope>NUCLEOTIDE SEQUENCE [LARGE SCALE GENOMIC DNA]</scope>
    <source>
        <strain evidence="9 10">2-15</strain>
    </source>
</reference>
<feature type="transmembrane region" description="Helical" evidence="7">
    <location>
        <begin position="136"/>
        <end position="157"/>
    </location>
</feature>
<keyword evidence="4 7" id="KW-0812">Transmembrane</keyword>
<evidence type="ECO:0000256" key="5">
    <source>
        <dbReference type="ARBA" id="ARBA00022989"/>
    </source>
</evidence>
<evidence type="ECO:0000256" key="1">
    <source>
        <dbReference type="ARBA" id="ARBA00004651"/>
    </source>
</evidence>
<keyword evidence="5 7" id="KW-1133">Transmembrane helix</keyword>
<dbReference type="GO" id="GO:0005886">
    <property type="term" value="C:plasma membrane"/>
    <property type="evidence" value="ECO:0007669"/>
    <property type="project" value="UniProtKB-SubCell"/>
</dbReference>
<dbReference type="RefSeq" id="WP_285966394.1">
    <property type="nucleotide sequence ID" value="NZ_CP127294.1"/>
</dbReference>
<keyword evidence="10" id="KW-1185">Reference proteome</keyword>
<dbReference type="Proteomes" id="UP001236014">
    <property type="component" value="Chromosome"/>
</dbReference>
<keyword evidence="6 7" id="KW-0472">Membrane</keyword>
<sequence length="301" mass="31337">MTRSEKSIVALSVPSVEAATTAPDRVRRQRKRRPRAILVLASFWLGIVLFFAIFAGVLPLASVATPVGDSGQLPSLGGQLLGTDVLGRSILSRLAFGGRISLAVGVIATLAGLAVGCLLGLIAAYFKGVVGTVVDILANTVLAIPPLVFLLAIAAAVRPSLPTLVFSLALLNIPTFARLAKANALAVMTREYVLAAHAMGASHRRVLFREVLPGLLPPVLAYAVVVMASMIVAEGSLSFLGLGVPPPTPSWGGMIAGAKSDIAFSPWPVFAPCLAIFLTVFALNVVGDGLQRRFVLKDSAL</sequence>
<dbReference type="CDD" id="cd06261">
    <property type="entry name" value="TM_PBP2"/>
    <property type="match status" value="1"/>
</dbReference>
<evidence type="ECO:0000256" key="3">
    <source>
        <dbReference type="ARBA" id="ARBA00022475"/>
    </source>
</evidence>
<keyword evidence="3" id="KW-1003">Cell membrane</keyword>
<evidence type="ECO:0000256" key="4">
    <source>
        <dbReference type="ARBA" id="ARBA00022692"/>
    </source>
</evidence>
<proteinExistence type="inferred from homology"/>
<dbReference type="InterPro" id="IPR035906">
    <property type="entry name" value="MetI-like_sf"/>
</dbReference>
<keyword evidence="2 7" id="KW-0813">Transport</keyword>
<feature type="transmembrane region" description="Helical" evidence="7">
    <location>
        <begin position="37"/>
        <end position="61"/>
    </location>
</feature>
<name>A0A9Y2I978_9PSEU</name>
<dbReference type="PANTHER" id="PTHR43386">
    <property type="entry name" value="OLIGOPEPTIDE TRANSPORT SYSTEM PERMEASE PROTEIN APPC"/>
    <property type="match status" value="1"/>
</dbReference>
<feature type="transmembrane region" description="Helical" evidence="7">
    <location>
        <begin position="264"/>
        <end position="287"/>
    </location>
</feature>
<feature type="transmembrane region" description="Helical" evidence="7">
    <location>
        <begin position="219"/>
        <end position="244"/>
    </location>
</feature>
<dbReference type="SUPFAM" id="SSF161098">
    <property type="entry name" value="MetI-like"/>
    <property type="match status" value="1"/>
</dbReference>
<evidence type="ECO:0000256" key="7">
    <source>
        <dbReference type="RuleBase" id="RU363032"/>
    </source>
</evidence>
<evidence type="ECO:0000256" key="2">
    <source>
        <dbReference type="ARBA" id="ARBA00022448"/>
    </source>
</evidence>
<evidence type="ECO:0000313" key="9">
    <source>
        <dbReference type="EMBL" id="WIX75629.1"/>
    </source>
</evidence>
<dbReference type="InterPro" id="IPR000515">
    <property type="entry name" value="MetI-like"/>
</dbReference>
<evidence type="ECO:0000313" key="10">
    <source>
        <dbReference type="Proteomes" id="UP001236014"/>
    </source>
</evidence>
<comment type="subcellular location">
    <subcellularLocation>
        <location evidence="1 7">Cell membrane</location>
        <topology evidence="1 7">Multi-pass membrane protein</topology>
    </subcellularLocation>
</comment>
<dbReference type="Pfam" id="PF00528">
    <property type="entry name" value="BPD_transp_1"/>
    <property type="match status" value="1"/>
</dbReference>
<dbReference type="PROSITE" id="PS50928">
    <property type="entry name" value="ABC_TM1"/>
    <property type="match status" value="1"/>
</dbReference>
<feature type="transmembrane region" description="Helical" evidence="7">
    <location>
        <begin position="163"/>
        <end position="180"/>
    </location>
</feature>
<comment type="similarity">
    <text evidence="7">Belongs to the binding-protein-dependent transport system permease family.</text>
</comment>
<gene>
    <name evidence="9" type="ORF">QRX50_29515</name>
</gene>
<dbReference type="PANTHER" id="PTHR43386:SF1">
    <property type="entry name" value="D,D-DIPEPTIDE TRANSPORT SYSTEM PERMEASE PROTEIN DDPC-RELATED"/>
    <property type="match status" value="1"/>
</dbReference>
<dbReference type="GO" id="GO:0055085">
    <property type="term" value="P:transmembrane transport"/>
    <property type="evidence" value="ECO:0007669"/>
    <property type="project" value="InterPro"/>
</dbReference>
<feature type="domain" description="ABC transmembrane type-1" evidence="8">
    <location>
        <begin position="98"/>
        <end position="287"/>
    </location>
</feature>